<comment type="caution">
    <text evidence="10">The sequence shown here is derived from an EMBL/GenBank/DDBJ whole genome shotgun (WGS) entry which is preliminary data.</text>
</comment>
<organism evidence="10 11">
    <name type="scientific">Eiseniibacteriota bacterium</name>
    <dbReference type="NCBI Taxonomy" id="2212470"/>
    <lineage>
        <taxon>Bacteria</taxon>
        <taxon>Candidatus Eiseniibacteriota</taxon>
    </lineage>
</organism>
<dbReference type="GO" id="GO:0022625">
    <property type="term" value="C:cytosolic large ribosomal subunit"/>
    <property type="evidence" value="ECO:0007669"/>
    <property type="project" value="TreeGrafter"/>
</dbReference>
<dbReference type="InterPro" id="IPR019926">
    <property type="entry name" value="Ribosomal_uL3_CS"/>
</dbReference>
<dbReference type="InterPro" id="IPR000597">
    <property type="entry name" value="Ribosomal_uL3"/>
</dbReference>
<dbReference type="AlphaFoldDB" id="A0A849SXF9"/>
<dbReference type="Pfam" id="PF00297">
    <property type="entry name" value="Ribosomal_L3"/>
    <property type="match status" value="1"/>
</dbReference>
<evidence type="ECO:0000313" key="11">
    <source>
        <dbReference type="Proteomes" id="UP000580839"/>
    </source>
</evidence>
<evidence type="ECO:0000256" key="1">
    <source>
        <dbReference type="ARBA" id="ARBA00006540"/>
    </source>
</evidence>
<dbReference type="GO" id="GO:0006412">
    <property type="term" value="P:translation"/>
    <property type="evidence" value="ECO:0007669"/>
    <property type="project" value="UniProtKB-UniRule"/>
</dbReference>
<keyword evidence="5 7" id="KW-0687">Ribonucleoprotein</keyword>
<name>A0A849SXF9_UNCEI</name>
<comment type="subunit">
    <text evidence="7 9">Part of the 50S ribosomal subunit. Forms a cluster with proteins L14 and L19.</text>
</comment>
<dbReference type="PANTHER" id="PTHR11229:SF16">
    <property type="entry name" value="LARGE RIBOSOMAL SUBUNIT PROTEIN UL3C"/>
    <property type="match status" value="1"/>
</dbReference>
<dbReference type="NCBIfam" id="TIGR03625">
    <property type="entry name" value="L3_bact"/>
    <property type="match status" value="1"/>
</dbReference>
<dbReference type="SUPFAM" id="SSF50447">
    <property type="entry name" value="Translation proteins"/>
    <property type="match status" value="1"/>
</dbReference>
<keyword evidence="4 7" id="KW-0689">Ribosomal protein</keyword>
<dbReference type="EMBL" id="JABFRW010000074">
    <property type="protein sequence ID" value="NOT33819.1"/>
    <property type="molecule type" value="Genomic_DNA"/>
</dbReference>
<comment type="function">
    <text evidence="7 9">One of the primary rRNA binding proteins, it binds directly near the 3'-end of the 23S rRNA, where it nucleates assembly of the 50S subunit.</text>
</comment>
<dbReference type="Proteomes" id="UP000580839">
    <property type="component" value="Unassembled WGS sequence"/>
</dbReference>
<dbReference type="PROSITE" id="PS00474">
    <property type="entry name" value="RIBOSOMAL_L3"/>
    <property type="match status" value="1"/>
</dbReference>
<dbReference type="FunFam" id="2.40.30.10:FF:000004">
    <property type="entry name" value="50S ribosomal protein L3"/>
    <property type="match status" value="1"/>
</dbReference>
<keyword evidence="2 7" id="KW-0699">rRNA-binding</keyword>
<sequence>MIGLIGKKVGMTQIYNERGDVLPVTVIEAGPCTVTEVRTPERNGYSAVQLGFGTNKESRFLRPVLGQFKTRNLPPSRYVKEFRVEDASEFQPGQSLTVSLFEPGQSVDVQGVTKGRGFQGVVKRYGFVSGHASHGPTFGKQPGSIGASAFPSRVIKGKRLPGRMGGVNLTINNLKVVAIDTEQNLLLVRGAVPGPVNGLVFVKKRVVR</sequence>
<evidence type="ECO:0000256" key="6">
    <source>
        <dbReference type="ARBA" id="ARBA00035243"/>
    </source>
</evidence>
<dbReference type="HAMAP" id="MF_01325_B">
    <property type="entry name" value="Ribosomal_uL3_B"/>
    <property type="match status" value="1"/>
</dbReference>
<keyword evidence="3 7" id="KW-0694">RNA-binding</keyword>
<gene>
    <name evidence="7 10" type="primary">rplC</name>
    <name evidence="10" type="ORF">HOP12_06585</name>
</gene>
<evidence type="ECO:0000256" key="4">
    <source>
        <dbReference type="ARBA" id="ARBA00022980"/>
    </source>
</evidence>
<evidence type="ECO:0000256" key="8">
    <source>
        <dbReference type="RuleBase" id="RU003905"/>
    </source>
</evidence>
<dbReference type="GO" id="GO:0019843">
    <property type="term" value="F:rRNA binding"/>
    <property type="evidence" value="ECO:0007669"/>
    <property type="project" value="UniProtKB-UniRule"/>
</dbReference>
<dbReference type="Gene3D" id="3.30.160.810">
    <property type="match status" value="1"/>
</dbReference>
<dbReference type="InterPro" id="IPR019927">
    <property type="entry name" value="Ribosomal_uL3_bac/org-type"/>
</dbReference>
<evidence type="ECO:0000256" key="2">
    <source>
        <dbReference type="ARBA" id="ARBA00022730"/>
    </source>
</evidence>
<evidence type="ECO:0000256" key="5">
    <source>
        <dbReference type="ARBA" id="ARBA00023274"/>
    </source>
</evidence>
<accession>A0A849SXF9</accession>
<dbReference type="InterPro" id="IPR009000">
    <property type="entry name" value="Transl_B-barrel_sf"/>
</dbReference>
<dbReference type="FunFam" id="3.30.160.810:FF:000001">
    <property type="entry name" value="50S ribosomal protein L3"/>
    <property type="match status" value="1"/>
</dbReference>
<dbReference type="Gene3D" id="2.40.30.10">
    <property type="entry name" value="Translation factors"/>
    <property type="match status" value="1"/>
</dbReference>
<evidence type="ECO:0000256" key="7">
    <source>
        <dbReference type="HAMAP-Rule" id="MF_01325"/>
    </source>
</evidence>
<proteinExistence type="inferred from homology"/>
<evidence type="ECO:0000256" key="3">
    <source>
        <dbReference type="ARBA" id="ARBA00022884"/>
    </source>
</evidence>
<evidence type="ECO:0000313" key="10">
    <source>
        <dbReference type="EMBL" id="NOT33819.1"/>
    </source>
</evidence>
<dbReference type="GO" id="GO:0003735">
    <property type="term" value="F:structural constituent of ribosome"/>
    <property type="evidence" value="ECO:0007669"/>
    <property type="project" value="UniProtKB-UniRule"/>
</dbReference>
<dbReference type="PANTHER" id="PTHR11229">
    <property type="entry name" value="50S RIBOSOMAL PROTEIN L3"/>
    <property type="match status" value="1"/>
</dbReference>
<comment type="similarity">
    <text evidence="1 7 8">Belongs to the universal ribosomal protein uL3 family.</text>
</comment>
<protein>
    <recommendedName>
        <fullName evidence="6 7">Large ribosomal subunit protein uL3</fullName>
    </recommendedName>
</protein>
<evidence type="ECO:0000256" key="9">
    <source>
        <dbReference type="RuleBase" id="RU003906"/>
    </source>
</evidence>
<reference evidence="10 11" key="1">
    <citation type="submission" date="2020-04" db="EMBL/GenBank/DDBJ databases">
        <title>Metagenomic profiling of ammonia- and methane-oxidizing microorganisms in a Dutch drinking water treatment plant.</title>
        <authorList>
            <person name="Poghosyan L."/>
            <person name="Leucker S."/>
        </authorList>
    </citation>
    <scope>NUCLEOTIDE SEQUENCE [LARGE SCALE GENOMIC DNA]</scope>
    <source>
        <strain evidence="10">S-RSF-IL-03</strain>
    </source>
</reference>